<proteinExistence type="predicted"/>
<feature type="region of interest" description="Disordered" evidence="1">
    <location>
        <begin position="25"/>
        <end position="70"/>
    </location>
</feature>
<accession>A0A378A6F9</accession>
<evidence type="ECO:0000256" key="1">
    <source>
        <dbReference type="SAM" id="MobiDB-lite"/>
    </source>
</evidence>
<sequence>MMSVRIMVRIGFPFASNQISRHLRCTGKPCSSSRQRVDEARVKREGNPLPQFSNNEGYTPPDLTKPFGYGSANNLPSNIYAGGK</sequence>
<dbReference type="EMBL" id="UGLW01000003">
    <property type="protein sequence ID" value="STU99999.1"/>
    <property type="molecule type" value="Genomic_DNA"/>
</dbReference>
<name>A0A378A6F9_KLEPO</name>
<evidence type="ECO:0000313" key="3">
    <source>
        <dbReference type="Proteomes" id="UP000254487"/>
    </source>
</evidence>
<dbReference type="Proteomes" id="UP000254487">
    <property type="component" value="Unassembled WGS sequence"/>
</dbReference>
<evidence type="ECO:0000313" key="2">
    <source>
        <dbReference type="EMBL" id="STU99999.1"/>
    </source>
</evidence>
<reference evidence="2 3" key="1">
    <citation type="submission" date="2018-06" db="EMBL/GenBank/DDBJ databases">
        <authorList>
            <consortium name="Pathogen Informatics"/>
            <person name="Doyle S."/>
        </authorList>
    </citation>
    <scope>NUCLEOTIDE SEQUENCE [LARGE SCALE GENOMIC DNA]</scope>
    <source>
        <strain evidence="2 3">NCTC10313</strain>
    </source>
</reference>
<dbReference type="AlphaFoldDB" id="A0A378A6F9"/>
<protein>
    <submittedName>
        <fullName evidence="2">Uncharacterized protein</fullName>
    </submittedName>
</protein>
<gene>
    <name evidence="2" type="ORF">NCTC10313_05166</name>
</gene>
<organism evidence="2 3">
    <name type="scientific">Klebsiella pneumoniae subsp. ozaenae</name>
    <dbReference type="NCBI Taxonomy" id="574"/>
    <lineage>
        <taxon>Bacteria</taxon>
        <taxon>Pseudomonadati</taxon>
        <taxon>Pseudomonadota</taxon>
        <taxon>Gammaproteobacteria</taxon>
        <taxon>Enterobacterales</taxon>
        <taxon>Enterobacteriaceae</taxon>
        <taxon>Klebsiella/Raoultella group</taxon>
        <taxon>Klebsiella</taxon>
        <taxon>Klebsiella pneumoniae complex</taxon>
    </lineage>
</organism>
<feature type="compositionally biased region" description="Basic and acidic residues" evidence="1">
    <location>
        <begin position="35"/>
        <end position="46"/>
    </location>
</feature>